<evidence type="ECO:0000256" key="5">
    <source>
        <dbReference type="SAM" id="Phobius"/>
    </source>
</evidence>
<dbReference type="InterPro" id="IPR006838">
    <property type="entry name" value="ADTRP_AIG1"/>
</dbReference>
<evidence type="ECO:0000313" key="8">
    <source>
        <dbReference type="Proteomes" id="UP000509704"/>
    </source>
</evidence>
<keyword evidence="3 5" id="KW-1133">Transmembrane helix</keyword>
<feature type="transmembrane region" description="Helical" evidence="5">
    <location>
        <begin position="85"/>
        <end position="104"/>
    </location>
</feature>
<proteinExistence type="predicted"/>
<evidence type="ECO:0000313" key="7">
    <source>
        <dbReference type="EMBL" id="QLG74162.1"/>
    </source>
</evidence>
<feature type="signal peptide" evidence="6">
    <location>
        <begin position="1"/>
        <end position="19"/>
    </location>
</feature>
<reference evidence="7 8" key="1">
    <citation type="submission" date="2020-07" db="EMBL/GenBank/DDBJ databases">
        <title>The yeast mating-type switching endonuclease HO is a domesticated member of an unorthodox homing genetic element family.</title>
        <authorList>
            <person name="Coughlan A.Y."/>
            <person name="Lombardi L."/>
            <person name="Braun-Galleani S."/>
            <person name="Martos A.R."/>
            <person name="Galeote V."/>
            <person name="Bigey F."/>
            <person name="Dequin S."/>
            <person name="Byrne K.P."/>
            <person name="Wolfe K.H."/>
        </authorList>
    </citation>
    <scope>NUCLEOTIDE SEQUENCE [LARGE SCALE GENOMIC DNA]</scope>
    <source>
        <strain evidence="7 8">NRRL Y-6702</strain>
    </source>
</reference>
<feature type="transmembrane region" description="Helical" evidence="5">
    <location>
        <begin position="44"/>
        <end position="65"/>
    </location>
</feature>
<evidence type="ECO:0000256" key="2">
    <source>
        <dbReference type="ARBA" id="ARBA00022692"/>
    </source>
</evidence>
<keyword evidence="8" id="KW-1185">Reference proteome</keyword>
<evidence type="ECO:0000256" key="1">
    <source>
        <dbReference type="ARBA" id="ARBA00004127"/>
    </source>
</evidence>
<dbReference type="OrthoDB" id="1898221at2759"/>
<feature type="transmembrane region" description="Helical" evidence="5">
    <location>
        <begin position="160"/>
        <end position="179"/>
    </location>
</feature>
<keyword evidence="4 5" id="KW-0472">Membrane</keyword>
<feature type="transmembrane region" description="Helical" evidence="5">
    <location>
        <begin position="199"/>
        <end position="219"/>
    </location>
</feature>
<feature type="chain" id="PRO_5028984371" evidence="6">
    <location>
        <begin position="20"/>
        <end position="230"/>
    </location>
</feature>
<dbReference type="GeneID" id="59237945"/>
<keyword evidence="2 5" id="KW-0812">Transmembrane</keyword>
<keyword evidence="6" id="KW-0732">Signal</keyword>
<accession>A0A7H9B8U6</accession>
<dbReference type="PANTHER" id="PTHR10989">
    <property type="entry name" value="ANDROGEN-INDUCED PROTEIN 1-RELATED"/>
    <property type="match status" value="1"/>
</dbReference>
<dbReference type="GO" id="GO:0012505">
    <property type="term" value="C:endomembrane system"/>
    <property type="evidence" value="ECO:0007669"/>
    <property type="project" value="UniProtKB-SubCell"/>
</dbReference>
<dbReference type="Proteomes" id="UP000509704">
    <property type="component" value="Chromosome 7"/>
</dbReference>
<name>A0A7H9B8U6_ZYGMR</name>
<gene>
    <name evidence="7" type="ORF">HG535_0G00470</name>
</gene>
<evidence type="ECO:0000256" key="4">
    <source>
        <dbReference type="ARBA" id="ARBA00023136"/>
    </source>
</evidence>
<evidence type="ECO:0000256" key="3">
    <source>
        <dbReference type="ARBA" id="ARBA00022989"/>
    </source>
</evidence>
<comment type="subcellular location">
    <subcellularLocation>
        <location evidence="1">Endomembrane system</location>
        <topology evidence="1">Multi-pass membrane protein</topology>
    </subcellularLocation>
</comment>
<protein>
    <submittedName>
        <fullName evidence="7">Uncharacterized protein</fullName>
    </submittedName>
</protein>
<dbReference type="PANTHER" id="PTHR10989:SF16">
    <property type="entry name" value="AT02829P-RELATED"/>
    <property type="match status" value="1"/>
</dbReference>
<dbReference type="AlphaFoldDB" id="A0A7H9B8U6"/>
<dbReference type="GO" id="GO:0016020">
    <property type="term" value="C:membrane"/>
    <property type="evidence" value="ECO:0007669"/>
    <property type="project" value="InterPro"/>
</dbReference>
<dbReference type="RefSeq" id="XP_037145887.1">
    <property type="nucleotide sequence ID" value="XM_037289992.1"/>
</dbReference>
<evidence type="ECO:0000256" key="6">
    <source>
        <dbReference type="SAM" id="SignalP"/>
    </source>
</evidence>
<dbReference type="EMBL" id="CP058610">
    <property type="protein sequence ID" value="QLG74162.1"/>
    <property type="molecule type" value="Genomic_DNA"/>
</dbReference>
<dbReference type="KEGG" id="zmk:HG535_0G00470"/>
<organism evidence="7 8">
    <name type="scientific">Zygotorulaspora mrakii</name>
    <name type="common">Zygosaccharomyces mrakii</name>
    <dbReference type="NCBI Taxonomy" id="42260"/>
    <lineage>
        <taxon>Eukaryota</taxon>
        <taxon>Fungi</taxon>
        <taxon>Dikarya</taxon>
        <taxon>Ascomycota</taxon>
        <taxon>Saccharomycotina</taxon>
        <taxon>Saccharomycetes</taxon>
        <taxon>Saccharomycetales</taxon>
        <taxon>Saccharomycetaceae</taxon>
        <taxon>Zygotorulaspora</taxon>
    </lineage>
</organism>
<sequence length="230" mass="26288">MVGATWQSLLCNVVSVVTSSWGLFKCTKVVLPPSLSQAGHKQFLTNIAVAFTIVNNVANIANHLVQRLAKDAQLKRRWYNISRHVTLPIAMVLESIVATVYWPLRLFALQFIMQDVAKGRAPIPYKVDIAIHLLPLVFQLYDHYLSGYGSRFKLSYKHSWLIITSFGLFYNRYLHFLIVPNTIQSYPYPFLNVDEPLRSVIFVVVTSASCLFYALYQSFTPKAQPLTKRE</sequence>